<feature type="compositionally biased region" description="Polar residues" evidence="2">
    <location>
        <begin position="434"/>
        <end position="451"/>
    </location>
</feature>
<keyword evidence="1" id="KW-0072">Autophagy</keyword>
<organism evidence="4 5">
    <name type="scientific">Edaphochlamys debaryana</name>
    <dbReference type="NCBI Taxonomy" id="47281"/>
    <lineage>
        <taxon>Eukaryota</taxon>
        <taxon>Viridiplantae</taxon>
        <taxon>Chlorophyta</taxon>
        <taxon>core chlorophytes</taxon>
        <taxon>Chlorophyceae</taxon>
        <taxon>CS clade</taxon>
        <taxon>Chlamydomonadales</taxon>
        <taxon>Chlamydomonadales incertae sedis</taxon>
        <taxon>Edaphochlamys</taxon>
    </lineage>
</organism>
<feature type="compositionally biased region" description="Low complexity" evidence="2">
    <location>
        <begin position="372"/>
        <end position="384"/>
    </location>
</feature>
<sequence length="1192" mass="114322">MADRLTIEHYIGEAFVKCGQVILGGRVLTPSAQQQARPARDRRASRWFLLELDDLEGVGREVELWRKDISSPLVVEILMGPAPPAPGAGASRPAPPGIPEGETLLERWTLAFTRSGAGGGGGASSGMGMGMASSMGGGGGGAAGGQGARSYVDEASVYKRLIILIRSLYSFSRILPAYKICRAARRLGGELPLTVFARVSRSAHAPGGGHELQPRLSHFVFAPVDTAGGQFRVAVQYNPTAAAVLSYEQQYSAAAAPVSTPYTINENYLAPSSIAAVGTAAAVGPQPSTSAPASSGMARPLRSAMSALSGVYGSMTGRGPPGSTAQGPTAISRSPSHNSTTGTAAAAAASVGGGPTGSPAGPGGPASGGGATSVAAAGGDAGAPRPIVRHSWSSKEMRVSFSLPPPLGSPGGGVSGGGAGGGGPSGSALHRRSSSGYNSAAGTPPLRNSSLPVAAAGPGAQRPPPGPGYHRCGSAGAHLASTPPSGPPAPLAAFASPSQQRTLAAAEGSAAAEGGVGGGGSGSTSVDRTTSAPVSIPTKPSSRTRSVNDLRAPAVMYGGFEVHPAVAAAALSSSRTAAAAAAAMAAGLAASQDGAVTDGDAAAAAAHHKMAPGSAPAAPRGMLGLALGALKPGASGAAGGGGSGAGKATAMAAAAGAEPGSASVILAAKPGQALAAAVAAAAAAANFIPPDGAAATAARRPATGTGMSVVSPSGRGGGGGAAASVVSPPGSSAGSGNSSGTALAVVRTPSMSHHHTYHQHHFYHQQRHQGAGNAVQPPPYGNSPPYGITVPVAVPPVGSMPPYGYGSPQLPFAFTPSAQSMSLASLHQAMVPLGYFGAPSGGTPRSAAGGAAGAGAAGVPVSGRDITALATIRRPSWSSRSGSLDPSLASAGAPGAHMGGGGLSPLTDLLDSSYSNASTPGAAHSRGGGGVGGGGKGAAHGGGGGAAGAHRNAGPPSGAVGRGGRQPLASPGKAGAAAAASTAMAGAPATGAAAPSGAAAAPGSAAAAAAAGRETAMAAKAAGPAAAAAADPAEPGGGAHHHVSPYDMHHHAMAYGPYGPYDADVADPGVFPLAREDSESDLLPFALDQEGLVLSPVAPAARGVGAGGRPGGPGAGPIELTLSFANVARERDVAVGAFVRMMAEAAPLAAPLGHPAAREADGAAALAELMDLAAQIRAALAGPLGHPPPGTR</sequence>
<evidence type="ECO:0000256" key="2">
    <source>
        <dbReference type="SAM" id="MobiDB-lite"/>
    </source>
</evidence>
<dbReference type="PANTHER" id="PTHR13430">
    <property type="match status" value="1"/>
</dbReference>
<dbReference type="GO" id="GO:0005829">
    <property type="term" value="C:cytosol"/>
    <property type="evidence" value="ECO:0007669"/>
    <property type="project" value="TreeGrafter"/>
</dbReference>
<dbReference type="GO" id="GO:0000407">
    <property type="term" value="C:phagophore assembly site"/>
    <property type="evidence" value="ECO:0007669"/>
    <property type="project" value="TreeGrafter"/>
</dbReference>
<dbReference type="EMBL" id="JAEHOE010000158">
    <property type="protein sequence ID" value="KAG2484087.1"/>
    <property type="molecule type" value="Genomic_DNA"/>
</dbReference>
<dbReference type="GO" id="GO:1990316">
    <property type="term" value="C:Atg1/ULK1 kinase complex"/>
    <property type="evidence" value="ECO:0007669"/>
    <property type="project" value="InterPro"/>
</dbReference>
<feature type="compositionally biased region" description="Low complexity" evidence="2">
    <location>
        <begin position="339"/>
        <end position="350"/>
    </location>
</feature>
<dbReference type="InterPro" id="IPR018731">
    <property type="entry name" value="Atg13_N"/>
</dbReference>
<feature type="compositionally biased region" description="Low complexity" evidence="2">
    <location>
        <begin position="699"/>
        <end position="713"/>
    </location>
</feature>
<keyword evidence="5" id="KW-1185">Reference proteome</keyword>
<dbReference type="GO" id="GO:0034727">
    <property type="term" value="P:piecemeal microautophagy of the nucleus"/>
    <property type="evidence" value="ECO:0007669"/>
    <property type="project" value="TreeGrafter"/>
</dbReference>
<feature type="compositionally biased region" description="Gly residues" evidence="2">
    <location>
        <begin position="351"/>
        <end position="371"/>
    </location>
</feature>
<feature type="compositionally biased region" description="Gly residues" evidence="2">
    <location>
        <begin position="409"/>
        <end position="425"/>
    </location>
</feature>
<feature type="compositionally biased region" description="Polar residues" evidence="2">
    <location>
        <begin position="524"/>
        <end position="545"/>
    </location>
</feature>
<evidence type="ECO:0000259" key="3">
    <source>
        <dbReference type="Pfam" id="PF10033"/>
    </source>
</evidence>
<dbReference type="InterPro" id="IPR036570">
    <property type="entry name" value="HORMA_dom_sf"/>
</dbReference>
<feature type="compositionally biased region" description="Gly residues" evidence="2">
    <location>
        <begin position="926"/>
        <end position="947"/>
    </location>
</feature>
<dbReference type="GO" id="GO:0034497">
    <property type="term" value="P:protein localization to phagophore assembly site"/>
    <property type="evidence" value="ECO:0007669"/>
    <property type="project" value="TreeGrafter"/>
</dbReference>
<evidence type="ECO:0000313" key="4">
    <source>
        <dbReference type="EMBL" id="KAG2484087.1"/>
    </source>
</evidence>
<reference evidence="4" key="1">
    <citation type="journal article" date="2020" name="bioRxiv">
        <title>Comparative genomics of Chlamydomonas.</title>
        <authorList>
            <person name="Craig R.J."/>
            <person name="Hasan A.R."/>
            <person name="Ness R.W."/>
            <person name="Keightley P.D."/>
        </authorList>
    </citation>
    <scope>NUCLEOTIDE SEQUENCE</scope>
    <source>
        <strain evidence="4">CCAP 11/70</strain>
    </source>
</reference>
<comment type="caution">
    <text evidence="4">The sequence shown here is derived from an EMBL/GenBank/DDBJ whole genome shotgun (WGS) entry which is preliminary data.</text>
</comment>
<dbReference type="Gene3D" id="3.30.900.10">
    <property type="entry name" value="HORMA domain"/>
    <property type="match status" value="1"/>
</dbReference>
<proteinExistence type="predicted"/>
<dbReference type="OrthoDB" id="70161at2759"/>
<dbReference type="Pfam" id="PF10033">
    <property type="entry name" value="ATG13"/>
    <property type="match status" value="1"/>
</dbReference>
<feature type="compositionally biased region" description="Polar residues" evidence="2">
    <location>
        <begin position="910"/>
        <end position="919"/>
    </location>
</feature>
<protein>
    <recommendedName>
        <fullName evidence="3">Autophagy-related protein 13 N-terminal domain-containing protein</fullName>
    </recommendedName>
</protein>
<dbReference type="GO" id="GO:0000423">
    <property type="term" value="P:mitophagy"/>
    <property type="evidence" value="ECO:0007669"/>
    <property type="project" value="TreeGrafter"/>
</dbReference>
<feature type="region of interest" description="Disordered" evidence="2">
    <location>
        <begin position="699"/>
        <end position="741"/>
    </location>
</feature>
<dbReference type="AlphaFoldDB" id="A0A835XJ38"/>
<dbReference type="PANTHER" id="PTHR13430:SF4">
    <property type="entry name" value="AUTOPHAGY-RELATED PROTEIN 13"/>
    <property type="match status" value="1"/>
</dbReference>
<evidence type="ECO:0000256" key="1">
    <source>
        <dbReference type="ARBA" id="ARBA00023006"/>
    </source>
</evidence>
<name>A0A835XJ38_9CHLO</name>
<feature type="compositionally biased region" description="Polar residues" evidence="2">
    <location>
        <begin position="323"/>
        <end position="338"/>
    </location>
</feature>
<dbReference type="InterPro" id="IPR040182">
    <property type="entry name" value="ATG13"/>
</dbReference>
<dbReference type="Proteomes" id="UP000612055">
    <property type="component" value="Unassembled WGS sequence"/>
</dbReference>
<feature type="compositionally biased region" description="Low complexity" evidence="2">
    <location>
        <begin position="722"/>
        <end position="740"/>
    </location>
</feature>
<feature type="domain" description="Autophagy-related protein 13 N-terminal" evidence="3">
    <location>
        <begin position="102"/>
        <end position="238"/>
    </location>
</feature>
<feature type="region of interest" description="Disordered" evidence="2">
    <location>
        <begin position="873"/>
        <end position="974"/>
    </location>
</feature>
<feature type="compositionally biased region" description="Low complexity" evidence="2">
    <location>
        <begin position="491"/>
        <end position="513"/>
    </location>
</feature>
<gene>
    <name evidence="4" type="ORF">HYH03_017106</name>
</gene>
<accession>A0A835XJ38</accession>
<feature type="region of interest" description="Disordered" evidence="2">
    <location>
        <begin position="311"/>
        <end position="545"/>
    </location>
</feature>
<evidence type="ECO:0000313" key="5">
    <source>
        <dbReference type="Proteomes" id="UP000612055"/>
    </source>
</evidence>